<organism evidence="2 3">
    <name type="scientific">Lithospermum erythrorhizon</name>
    <name type="common">Purple gromwell</name>
    <name type="synonym">Lithospermum officinale var. erythrorhizon</name>
    <dbReference type="NCBI Taxonomy" id="34254"/>
    <lineage>
        <taxon>Eukaryota</taxon>
        <taxon>Viridiplantae</taxon>
        <taxon>Streptophyta</taxon>
        <taxon>Embryophyta</taxon>
        <taxon>Tracheophyta</taxon>
        <taxon>Spermatophyta</taxon>
        <taxon>Magnoliopsida</taxon>
        <taxon>eudicotyledons</taxon>
        <taxon>Gunneridae</taxon>
        <taxon>Pentapetalae</taxon>
        <taxon>asterids</taxon>
        <taxon>lamiids</taxon>
        <taxon>Boraginales</taxon>
        <taxon>Boraginaceae</taxon>
        <taxon>Boraginoideae</taxon>
        <taxon>Lithospermeae</taxon>
        <taxon>Lithospermum</taxon>
    </lineage>
</organism>
<keyword evidence="3" id="KW-1185">Reference proteome</keyword>
<feature type="domain" description="PGG" evidence="1">
    <location>
        <begin position="18"/>
        <end position="53"/>
    </location>
</feature>
<reference evidence="2 3" key="1">
    <citation type="submission" date="2024-01" db="EMBL/GenBank/DDBJ databases">
        <title>The complete chloroplast genome sequence of Lithospermum erythrorhizon: insights into the phylogenetic relationship among Boraginaceae species and the maternal lineages of purple gromwells.</title>
        <authorList>
            <person name="Okada T."/>
            <person name="Watanabe K."/>
        </authorList>
    </citation>
    <scope>NUCLEOTIDE SEQUENCE [LARGE SCALE GENOMIC DNA]</scope>
</reference>
<dbReference type="InterPro" id="IPR026961">
    <property type="entry name" value="PGG_dom"/>
</dbReference>
<evidence type="ECO:0000259" key="1">
    <source>
        <dbReference type="Pfam" id="PF13962"/>
    </source>
</evidence>
<evidence type="ECO:0000313" key="2">
    <source>
        <dbReference type="EMBL" id="GAA0173406.1"/>
    </source>
</evidence>
<evidence type="ECO:0000313" key="3">
    <source>
        <dbReference type="Proteomes" id="UP001454036"/>
    </source>
</evidence>
<dbReference type="EMBL" id="BAABME010008583">
    <property type="protein sequence ID" value="GAA0173406.1"/>
    <property type="molecule type" value="Genomic_DNA"/>
</dbReference>
<dbReference type="Proteomes" id="UP001454036">
    <property type="component" value="Unassembled WGS sequence"/>
</dbReference>
<accession>A0AAV3RDY2</accession>
<proteinExistence type="predicted"/>
<sequence>METLAGFDIYMDLGLSGDMRNALLVVAVLIATATYQSMLQQPGGYMQIDSTDGSINRTVFKLAMPENPFTCSVTFDVPYILQLWPLLIKLQRTGWCNGNKYRIPGEICSRLHIWRSVLKTFLSKNGAVKV</sequence>
<dbReference type="Pfam" id="PF13962">
    <property type="entry name" value="PGG"/>
    <property type="match status" value="1"/>
</dbReference>
<protein>
    <recommendedName>
        <fullName evidence="1">PGG domain-containing protein</fullName>
    </recommendedName>
</protein>
<dbReference type="AlphaFoldDB" id="A0AAV3RDY2"/>
<gene>
    <name evidence="2" type="ORF">LIER_27030</name>
</gene>
<name>A0AAV3RDY2_LITER</name>
<comment type="caution">
    <text evidence="2">The sequence shown here is derived from an EMBL/GenBank/DDBJ whole genome shotgun (WGS) entry which is preliminary data.</text>
</comment>